<dbReference type="SUPFAM" id="SSF101874">
    <property type="entry name" value="YceI-like"/>
    <property type="match status" value="1"/>
</dbReference>
<sequence>MIASISFSFYCALCLLSATIKTPTKETRVQFSINNAGLTVTGSIDSVIVNIAFDPEHLSNATIEGIAFASSINTGIDIRDRHLQRDDYLHTALYPEIRLVSKTLKRVSKHRFTGTFDLTIKNTTKPITIPFSVSYLNGRQRFNANFKINRLDYLLGDPSPILGNIVTISITSIAE</sequence>
<feature type="domain" description="Lipid/polyisoprenoid-binding YceI-like" evidence="1">
    <location>
        <begin position="17"/>
        <end position="175"/>
    </location>
</feature>
<dbReference type="Proteomes" id="UP000251889">
    <property type="component" value="Unassembled WGS sequence"/>
</dbReference>
<dbReference type="Pfam" id="PF04264">
    <property type="entry name" value="YceI"/>
    <property type="match status" value="1"/>
</dbReference>
<name>A0A364Y5S1_9BACT</name>
<dbReference type="EMBL" id="QMFY01000002">
    <property type="protein sequence ID" value="RAW02182.1"/>
    <property type="molecule type" value="Genomic_DNA"/>
</dbReference>
<proteinExistence type="predicted"/>
<reference evidence="2 3" key="1">
    <citation type="submission" date="2018-06" db="EMBL/GenBank/DDBJ databases">
        <title>Chryseolinea flavus sp. nov., a member of the phylum Bacteroidetes isolated from soil.</title>
        <authorList>
            <person name="Li Y."/>
            <person name="Wang J."/>
        </authorList>
    </citation>
    <scope>NUCLEOTIDE SEQUENCE [LARGE SCALE GENOMIC DNA]</scope>
    <source>
        <strain evidence="2 3">SDU1-6</strain>
    </source>
</reference>
<dbReference type="OrthoDB" id="9811006at2"/>
<evidence type="ECO:0000259" key="1">
    <source>
        <dbReference type="SMART" id="SM00867"/>
    </source>
</evidence>
<protein>
    <submittedName>
        <fullName evidence="2">YceI family protein</fullName>
    </submittedName>
</protein>
<accession>A0A364Y5S1</accession>
<dbReference type="SMART" id="SM00867">
    <property type="entry name" value="YceI"/>
    <property type="match status" value="1"/>
</dbReference>
<comment type="caution">
    <text evidence="2">The sequence shown here is derived from an EMBL/GenBank/DDBJ whole genome shotgun (WGS) entry which is preliminary data.</text>
</comment>
<keyword evidence="3" id="KW-1185">Reference proteome</keyword>
<evidence type="ECO:0000313" key="3">
    <source>
        <dbReference type="Proteomes" id="UP000251889"/>
    </source>
</evidence>
<dbReference type="PANTHER" id="PTHR34406">
    <property type="entry name" value="PROTEIN YCEI"/>
    <property type="match status" value="1"/>
</dbReference>
<dbReference type="PANTHER" id="PTHR34406:SF1">
    <property type="entry name" value="PROTEIN YCEI"/>
    <property type="match status" value="1"/>
</dbReference>
<dbReference type="InterPro" id="IPR036761">
    <property type="entry name" value="TTHA0802/YceI-like_sf"/>
</dbReference>
<evidence type="ECO:0000313" key="2">
    <source>
        <dbReference type="EMBL" id="RAW02182.1"/>
    </source>
</evidence>
<dbReference type="AlphaFoldDB" id="A0A364Y5S1"/>
<organism evidence="2 3">
    <name type="scientific">Pseudochryseolinea flava</name>
    <dbReference type="NCBI Taxonomy" id="2059302"/>
    <lineage>
        <taxon>Bacteria</taxon>
        <taxon>Pseudomonadati</taxon>
        <taxon>Bacteroidota</taxon>
        <taxon>Cytophagia</taxon>
        <taxon>Cytophagales</taxon>
        <taxon>Fulvivirgaceae</taxon>
        <taxon>Pseudochryseolinea</taxon>
    </lineage>
</organism>
<dbReference type="Gene3D" id="2.40.128.110">
    <property type="entry name" value="Lipid/polyisoprenoid-binding, YceI-like"/>
    <property type="match status" value="1"/>
</dbReference>
<gene>
    <name evidence="2" type="ORF">DQQ10_06475</name>
</gene>
<dbReference type="InterPro" id="IPR007372">
    <property type="entry name" value="Lipid/polyisoprenoid-bd_YceI"/>
</dbReference>
<dbReference type="RefSeq" id="WP_112746005.1">
    <property type="nucleotide sequence ID" value="NZ_QMFY01000002.1"/>
</dbReference>